<keyword evidence="1" id="KW-0732">Signal</keyword>
<protein>
    <recommendedName>
        <fullName evidence="4">Secreted protein</fullName>
    </recommendedName>
</protein>
<gene>
    <name evidence="2" type="ORF">GA0074692_6792</name>
</gene>
<proteinExistence type="predicted"/>
<evidence type="ECO:0000313" key="3">
    <source>
        <dbReference type="Proteomes" id="UP000198959"/>
    </source>
</evidence>
<evidence type="ECO:0008006" key="4">
    <source>
        <dbReference type="Google" id="ProtNLM"/>
    </source>
</evidence>
<feature type="chain" id="PRO_5008746885" description="Secreted protein" evidence="1">
    <location>
        <begin position="26"/>
        <end position="136"/>
    </location>
</feature>
<name>A0A1C6TND0_9ACTN</name>
<accession>A0A1C6TND0</accession>
<dbReference type="EMBL" id="FMHW01000003">
    <property type="protein sequence ID" value="SCL43258.1"/>
    <property type="molecule type" value="Genomic_DNA"/>
</dbReference>
<sequence>MTAVPASTVAVVAATAPGMSHTAPAAPVTAAARAMPCAAAEAIAPPITTVLAALARFAARTWLAVRVSSADTPRSRPTVLKTRLVSDTGHLPGQVECLRMSSRALSTCEQHSSNWSTVSRSCSDGGMCSSAAMSTA</sequence>
<organism evidence="2 3">
    <name type="scientific">Micromonospora pallida</name>
    <dbReference type="NCBI Taxonomy" id="145854"/>
    <lineage>
        <taxon>Bacteria</taxon>
        <taxon>Bacillati</taxon>
        <taxon>Actinomycetota</taxon>
        <taxon>Actinomycetes</taxon>
        <taxon>Micromonosporales</taxon>
        <taxon>Micromonosporaceae</taxon>
        <taxon>Micromonospora</taxon>
    </lineage>
</organism>
<evidence type="ECO:0000313" key="2">
    <source>
        <dbReference type="EMBL" id="SCL43258.1"/>
    </source>
</evidence>
<evidence type="ECO:0000256" key="1">
    <source>
        <dbReference type="SAM" id="SignalP"/>
    </source>
</evidence>
<keyword evidence="3" id="KW-1185">Reference proteome</keyword>
<dbReference type="AlphaFoldDB" id="A0A1C6TND0"/>
<reference evidence="3" key="1">
    <citation type="submission" date="2016-06" db="EMBL/GenBank/DDBJ databases">
        <authorList>
            <person name="Varghese N."/>
            <person name="Submissions Spin"/>
        </authorList>
    </citation>
    <scope>NUCLEOTIDE SEQUENCE [LARGE SCALE GENOMIC DNA]</scope>
    <source>
        <strain evidence="3">DSM 43817</strain>
    </source>
</reference>
<dbReference type="Proteomes" id="UP000198959">
    <property type="component" value="Unassembled WGS sequence"/>
</dbReference>
<feature type="signal peptide" evidence="1">
    <location>
        <begin position="1"/>
        <end position="25"/>
    </location>
</feature>